<keyword evidence="2" id="KW-1185">Reference proteome</keyword>
<comment type="caution">
    <text evidence="1">The sequence shown here is derived from an EMBL/GenBank/DDBJ whole genome shotgun (WGS) entry which is preliminary data.</text>
</comment>
<protein>
    <submittedName>
        <fullName evidence="1">Uncharacterized protein</fullName>
    </submittedName>
</protein>
<dbReference type="Proteomes" id="UP001165960">
    <property type="component" value="Unassembled WGS sequence"/>
</dbReference>
<dbReference type="EMBL" id="QTSX02000798">
    <property type="protein sequence ID" value="KAJ9084876.1"/>
    <property type="molecule type" value="Genomic_DNA"/>
</dbReference>
<evidence type="ECO:0000313" key="2">
    <source>
        <dbReference type="Proteomes" id="UP001165960"/>
    </source>
</evidence>
<proteinExistence type="predicted"/>
<organism evidence="1 2">
    <name type="scientific">Entomophthora muscae</name>
    <dbReference type="NCBI Taxonomy" id="34485"/>
    <lineage>
        <taxon>Eukaryota</taxon>
        <taxon>Fungi</taxon>
        <taxon>Fungi incertae sedis</taxon>
        <taxon>Zoopagomycota</taxon>
        <taxon>Entomophthoromycotina</taxon>
        <taxon>Entomophthoromycetes</taxon>
        <taxon>Entomophthorales</taxon>
        <taxon>Entomophthoraceae</taxon>
        <taxon>Entomophthora</taxon>
    </lineage>
</organism>
<gene>
    <name evidence="1" type="ORF">DSO57_1019516</name>
</gene>
<accession>A0ACC2UDS6</accession>
<name>A0ACC2UDS6_9FUNG</name>
<reference evidence="1" key="1">
    <citation type="submission" date="2022-04" db="EMBL/GenBank/DDBJ databases">
        <title>Genome of the entomopathogenic fungus Entomophthora muscae.</title>
        <authorList>
            <person name="Elya C."/>
            <person name="Lovett B.R."/>
            <person name="Lee E."/>
            <person name="Macias A.M."/>
            <person name="Hajek A.E."/>
            <person name="De Bivort B.L."/>
            <person name="Kasson M.T."/>
            <person name="De Fine Licht H.H."/>
            <person name="Stajich J.E."/>
        </authorList>
    </citation>
    <scope>NUCLEOTIDE SEQUENCE</scope>
    <source>
        <strain evidence="1">Berkeley</strain>
    </source>
</reference>
<evidence type="ECO:0000313" key="1">
    <source>
        <dbReference type="EMBL" id="KAJ9084876.1"/>
    </source>
</evidence>
<sequence>MSLKRKGVLHTGAPIPLFGLGTWHAQENQVYASVKAALAVGYRHLDCAFIYLNEDEVGQAIVESGVKREDIFITSKLWNTFHEPQYVEPALDQSLKYLQLEYLDLYLMHWPFPMPYVRGDKEGFPQPNGDLLIEIKKSLGETNPSANLMDTWRAMEKLVTSGKVKHIGVSNFTIKNLQIILKDCVIRPAVNQVELHPYLPQHELLAFCKENNIHVTGYAPLGSFGEPRVLEDPTLKNIAEKNNTDVAHVLLAWGQQRGCSVIPKSSSEHHIQSNYQDIELPQEDMKIIDNLPTHKRFFDLFPVFGD</sequence>